<gene>
    <name evidence="2" type="ORF">K239x_35400</name>
</gene>
<dbReference type="AlphaFoldDB" id="A0A517NWN2"/>
<keyword evidence="3" id="KW-1185">Reference proteome</keyword>
<accession>A0A517NWN2</accession>
<organism evidence="2 3">
    <name type="scientific">Stieleria marina</name>
    <dbReference type="NCBI Taxonomy" id="1930275"/>
    <lineage>
        <taxon>Bacteria</taxon>
        <taxon>Pseudomonadati</taxon>
        <taxon>Planctomycetota</taxon>
        <taxon>Planctomycetia</taxon>
        <taxon>Pirellulales</taxon>
        <taxon>Pirellulaceae</taxon>
        <taxon>Stieleria</taxon>
    </lineage>
</organism>
<dbReference type="Proteomes" id="UP000319817">
    <property type="component" value="Chromosome"/>
</dbReference>
<dbReference type="RefSeq" id="WP_419189056.1">
    <property type="nucleotide sequence ID" value="NZ_CP036526.1"/>
</dbReference>
<protein>
    <submittedName>
        <fullName evidence="2">DinB superfamily protein</fullName>
    </submittedName>
</protein>
<dbReference type="SUPFAM" id="SSF109854">
    <property type="entry name" value="DinB/YfiT-like putative metalloenzymes"/>
    <property type="match status" value="1"/>
</dbReference>
<dbReference type="Pfam" id="PF12867">
    <property type="entry name" value="DinB_2"/>
    <property type="match status" value="1"/>
</dbReference>
<evidence type="ECO:0000259" key="1">
    <source>
        <dbReference type="Pfam" id="PF12867"/>
    </source>
</evidence>
<sequence length="190" mass="21320">MTNLARPGAGLPKPELVLARAIFRLKCWRTSPEEALVQFQQDWEAVTAICAAYDPSQASKQVLIDRLRGLEDSSRDWSIYMTVEHLRIVNDAIANVCSRLADGGELPREVGTADVKPSPKVGREVVTAFDQSCTLFVETLSSIDNLKTNVRFKHPWFGPLDGSRWLVLAAFHMRLHLKQLHRIGEGLRSL</sequence>
<dbReference type="Gene3D" id="1.20.120.450">
    <property type="entry name" value="dinb family like domain"/>
    <property type="match status" value="1"/>
</dbReference>
<evidence type="ECO:0000313" key="2">
    <source>
        <dbReference type="EMBL" id="QDT11542.1"/>
    </source>
</evidence>
<dbReference type="InterPro" id="IPR034660">
    <property type="entry name" value="DinB/YfiT-like"/>
</dbReference>
<feature type="domain" description="DinB-like" evidence="1">
    <location>
        <begin position="38"/>
        <end position="180"/>
    </location>
</feature>
<evidence type="ECO:0000313" key="3">
    <source>
        <dbReference type="Proteomes" id="UP000319817"/>
    </source>
</evidence>
<reference evidence="2 3" key="1">
    <citation type="submission" date="2019-02" db="EMBL/GenBank/DDBJ databases">
        <title>Deep-cultivation of Planctomycetes and their phenomic and genomic characterization uncovers novel biology.</title>
        <authorList>
            <person name="Wiegand S."/>
            <person name="Jogler M."/>
            <person name="Boedeker C."/>
            <person name="Pinto D."/>
            <person name="Vollmers J."/>
            <person name="Rivas-Marin E."/>
            <person name="Kohn T."/>
            <person name="Peeters S.H."/>
            <person name="Heuer A."/>
            <person name="Rast P."/>
            <person name="Oberbeckmann S."/>
            <person name="Bunk B."/>
            <person name="Jeske O."/>
            <person name="Meyerdierks A."/>
            <person name="Storesund J.E."/>
            <person name="Kallscheuer N."/>
            <person name="Luecker S."/>
            <person name="Lage O.M."/>
            <person name="Pohl T."/>
            <person name="Merkel B.J."/>
            <person name="Hornburger P."/>
            <person name="Mueller R.-W."/>
            <person name="Bruemmer F."/>
            <person name="Labrenz M."/>
            <person name="Spormann A.M."/>
            <person name="Op den Camp H."/>
            <person name="Overmann J."/>
            <person name="Amann R."/>
            <person name="Jetten M.S.M."/>
            <person name="Mascher T."/>
            <person name="Medema M.H."/>
            <person name="Devos D.P."/>
            <person name="Kaster A.-K."/>
            <person name="Ovreas L."/>
            <person name="Rohde M."/>
            <person name="Galperin M.Y."/>
            <person name="Jogler C."/>
        </authorList>
    </citation>
    <scope>NUCLEOTIDE SEQUENCE [LARGE SCALE GENOMIC DNA]</scope>
    <source>
        <strain evidence="2 3">K23_9</strain>
    </source>
</reference>
<name>A0A517NWN2_9BACT</name>
<dbReference type="InterPro" id="IPR024775">
    <property type="entry name" value="DinB-like"/>
</dbReference>
<proteinExistence type="predicted"/>
<dbReference type="EMBL" id="CP036526">
    <property type="protein sequence ID" value="QDT11542.1"/>
    <property type="molecule type" value="Genomic_DNA"/>
</dbReference>